<evidence type="ECO:0000256" key="1">
    <source>
        <dbReference type="ARBA" id="ARBA00022475"/>
    </source>
</evidence>
<evidence type="ECO:0000313" key="6">
    <source>
        <dbReference type="EMBL" id="OGK54632.1"/>
    </source>
</evidence>
<feature type="non-terminal residue" evidence="6">
    <location>
        <position position="165"/>
    </location>
</feature>
<feature type="transmembrane region" description="Helical" evidence="5">
    <location>
        <begin position="53"/>
        <end position="72"/>
    </location>
</feature>
<dbReference type="GO" id="GO:0005886">
    <property type="term" value="C:plasma membrane"/>
    <property type="evidence" value="ECO:0007669"/>
    <property type="project" value="InterPro"/>
</dbReference>
<keyword evidence="2 5" id="KW-0812">Transmembrane</keyword>
<evidence type="ECO:0000313" key="7">
    <source>
        <dbReference type="Proteomes" id="UP000178486"/>
    </source>
</evidence>
<evidence type="ECO:0000256" key="3">
    <source>
        <dbReference type="ARBA" id="ARBA00022989"/>
    </source>
</evidence>
<gene>
    <name evidence="6" type="ORF">A3B56_03500</name>
</gene>
<dbReference type="EMBL" id="MGAU01000029">
    <property type="protein sequence ID" value="OGK54632.1"/>
    <property type="molecule type" value="Genomic_DNA"/>
</dbReference>
<dbReference type="InterPro" id="IPR019691">
    <property type="entry name" value="DUF2585"/>
</dbReference>
<dbReference type="Pfam" id="PF10755">
    <property type="entry name" value="DUF2585"/>
    <property type="match status" value="1"/>
</dbReference>
<organism evidence="6 7">
    <name type="scientific">Candidatus Roizmanbacteria bacterium RIFCSPLOWO2_01_FULL_45_11</name>
    <dbReference type="NCBI Taxonomy" id="1802070"/>
    <lineage>
        <taxon>Bacteria</taxon>
        <taxon>Candidatus Roizmaniibacteriota</taxon>
    </lineage>
</organism>
<reference evidence="6 7" key="1">
    <citation type="journal article" date="2016" name="Nat. Commun.">
        <title>Thousands of microbial genomes shed light on interconnected biogeochemical processes in an aquifer system.</title>
        <authorList>
            <person name="Anantharaman K."/>
            <person name="Brown C.T."/>
            <person name="Hug L.A."/>
            <person name="Sharon I."/>
            <person name="Castelle C.J."/>
            <person name="Probst A.J."/>
            <person name="Thomas B.C."/>
            <person name="Singh A."/>
            <person name="Wilkins M.J."/>
            <person name="Karaoz U."/>
            <person name="Brodie E.L."/>
            <person name="Williams K.H."/>
            <person name="Hubbard S.S."/>
            <person name="Banfield J.F."/>
        </authorList>
    </citation>
    <scope>NUCLEOTIDE SEQUENCE [LARGE SCALE GENOMIC DNA]</scope>
</reference>
<accession>A0A1F7JGC5</accession>
<protein>
    <submittedName>
        <fullName evidence="6">Uncharacterized protein</fullName>
    </submittedName>
</protein>
<evidence type="ECO:0000256" key="5">
    <source>
        <dbReference type="SAM" id="Phobius"/>
    </source>
</evidence>
<proteinExistence type="predicted"/>
<comment type="caution">
    <text evidence="6">The sequence shown here is derived from an EMBL/GenBank/DDBJ whole genome shotgun (WGS) entry which is preliminary data.</text>
</comment>
<evidence type="ECO:0000256" key="4">
    <source>
        <dbReference type="ARBA" id="ARBA00023136"/>
    </source>
</evidence>
<feature type="transmembrane region" description="Helical" evidence="5">
    <location>
        <begin position="139"/>
        <end position="159"/>
    </location>
</feature>
<evidence type="ECO:0000256" key="2">
    <source>
        <dbReference type="ARBA" id="ARBA00022692"/>
    </source>
</evidence>
<dbReference type="AlphaFoldDB" id="A0A1F7JGC5"/>
<dbReference type="Proteomes" id="UP000178486">
    <property type="component" value="Unassembled WGS sequence"/>
</dbReference>
<keyword evidence="4 5" id="KW-0472">Membrane</keyword>
<feature type="transmembrane region" description="Helical" evidence="5">
    <location>
        <begin position="114"/>
        <end position="133"/>
    </location>
</feature>
<sequence>MNAKHFPTVLGILLITAIMLLLMGRDVICSCGYIGLWHGNPNSSGNSQHIADFYTFSHIIHGFIFYWAMGTFGKQVTKGKRFIIALLIEVVWELLENSNMMIDRYRTATISLSYYGDSIVNSMSDIFAFIIGYRLAGKFPVWLTVTLAIGMELIVGYLIRDNLFL</sequence>
<keyword evidence="1" id="KW-1003">Cell membrane</keyword>
<name>A0A1F7JGC5_9BACT</name>
<keyword evidence="3 5" id="KW-1133">Transmembrane helix</keyword>